<feature type="domain" description="ABC transporter" evidence="7">
    <location>
        <begin position="4"/>
        <end position="206"/>
    </location>
</feature>
<keyword evidence="9" id="KW-1185">Reference proteome</keyword>
<organism evidence="8 9">
    <name type="scientific">Bowmanella pacifica</name>
    <dbReference type="NCBI Taxonomy" id="502051"/>
    <lineage>
        <taxon>Bacteria</taxon>
        <taxon>Pseudomonadati</taxon>
        <taxon>Pseudomonadota</taxon>
        <taxon>Gammaproteobacteria</taxon>
        <taxon>Alteromonadales</taxon>
        <taxon>Alteromonadaceae</taxon>
        <taxon>Bowmanella</taxon>
    </lineage>
</organism>
<dbReference type="InterPro" id="IPR005895">
    <property type="entry name" value="ABC_transptr_haem_export_CcmA"/>
</dbReference>
<name>A0A917YV27_9ALTE</name>
<reference evidence="8" key="2">
    <citation type="submission" date="2020-09" db="EMBL/GenBank/DDBJ databases">
        <authorList>
            <person name="Sun Q."/>
            <person name="Zhou Y."/>
        </authorList>
    </citation>
    <scope>NUCLEOTIDE SEQUENCE</scope>
    <source>
        <strain evidence="8">CGMCC 1.7086</strain>
    </source>
</reference>
<keyword evidence="6" id="KW-0472">Membrane</keyword>
<dbReference type="InterPro" id="IPR017871">
    <property type="entry name" value="ABC_transporter-like_CS"/>
</dbReference>
<evidence type="ECO:0000259" key="7">
    <source>
        <dbReference type="PROSITE" id="PS50893"/>
    </source>
</evidence>
<keyword evidence="4 8" id="KW-0067">ATP-binding</keyword>
<dbReference type="PROSITE" id="PS50893">
    <property type="entry name" value="ABC_TRANSPORTER_2"/>
    <property type="match status" value="1"/>
</dbReference>
<dbReference type="SUPFAM" id="SSF52540">
    <property type="entry name" value="P-loop containing nucleoside triphosphate hydrolases"/>
    <property type="match status" value="1"/>
</dbReference>
<dbReference type="Gene3D" id="3.40.50.300">
    <property type="entry name" value="P-loop containing nucleotide triphosphate hydrolases"/>
    <property type="match status" value="1"/>
</dbReference>
<dbReference type="SMART" id="SM00382">
    <property type="entry name" value="AAA"/>
    <property type="match status" value="1"/>
</dbReference>
<keyword evidence="2" id="KW-0547">Nucleotide-binding</keyword>
<dbReference type="PROSITE" id="PS00211">
    <property type="entry name" value="ABC_TRANSPORTER_1"/>
    <property type="match status" value="1"/>
</dbReference>
<dbReference type="PANTHER" id="PTHR43499:SF1">
    <property type="entry name" value="ABC TRANSPORTER I FAMILY MEMBER 1"/>
    <property type="match status" value="1"/>
</dbReference>
<gene>
    <name evidence="8" type="primary">ccmA</name>
    <name evidence="8" type="ORF">GCM10010982_13890</name>
</gene>
<dbReference type="GO" id="GO:0017004">
    <property type="term" value="P:cytochrome complex assembly"/>
    <property type="evidence" value="ECO:0007669"/>
    <property type="project" value="UniProtKB-KW"/>
</dbReference>
<dbReference type="EMBL" id="BMLS01000002">
    <property type="protein sequence ID" value="GGO67436.1"/>
    <property type="molecule type" value="Genomic_DNA"/>
</dbReference>
<keyword evidence="3" id="KW-0201">Cytochrome c-type biogenesis</keyword>
<proteinExistence type="predicted"/>
<keyword evidence="1" id="KW-0813">Transport</keyword>
<evidence type="ECO:0000256" key="2">
    <source>
        <dbReference type="ARBA" id="ARBA00022741"/>
    </source>
</evidence>
<dbReference type="GO" id="GO:0022857">
    <property type="term" value="F:transmembrane transporter activity"/>
    <property type="evidence" value="ECO:0007669"/>
    <property type="project" value="InterPro"/>
</dbReference>
<reference evidence="8" key="1">
    <citation type="journal article" date="2014" name="Int. J. Syst. Evol. Microbiol.">
        <title>Complete genome sequence of Corynebacterium casei LMG S-19264T (=DSM 44701T), isolated from a smear-ripened cheese.</title>
        <authorList>
            <consortium name="US DOE Joint Genome Institute (JGI-PGF)"/>
            <person name="Walter F."/>
            <person name="Albersmeier A."/>
            <person name="Kalinowski J."/>
            <person name="Ruckert C."/>
        </authorList>
    </citation>
    <scope>NUCLEOTIDE SEQUENCE</scope>
    <source>
        <strain evidence="8">CGMCC 1.7086</strain>
    </source>
</reference>
<dbReference type="NCBIfam" id="TIGR01189">
    <property type="entry name" value="ccmA"/>
    <property type="match status" value="1"/>
</dbReference>
<evidence type="ECO:0000256" key="1">
    <source>
        <dbReference type="ARBA" id="ARBA00022448"/>
    </source>
</evidence>
<comment type="caution">
    <text evidence="8">The sequence shown here is derived from an EMBL/GenBank/DDBJ whole genome shotgun (WGS) entry which is preliminary data.</text>
</comment>
<dbReference type="AlphaFoldDB" id="A0A917YV27"/>
<keyword evidence="5" id="KW-1278">Translocase</keyword>
<dbReference type="InterPro" id="IPR003593">
    <property type="entry name" value="AAA+_ATPase"/>
</dbReference>
<evidence type="ECO:0000313" key="8">
    <source>
        <dbReference type="EMBL" id="GGO67436.1"/>
    </source>
</evidence>
<evidence type="ECO:0000313" key="9">
    <source>
        <dbReference type="Proteomes" id="UP000606935"/>
    </source>
</evidence>
<accession>A0A917YV27</accession>
<sequence>MSLLSVNNLSCIKRDRILFEELGFAMQPGELLHVQGPNGAGKTSLLRLLVGLSLPDSGTILWRGEDVRRTSGLYQSELCYFGHKLGVNLALSAIDNLRFWCRMQGLPAGQDLYPLLEILGLVGLEELPAGQLSAGQQRRIALARFWLKSCPLWVLDEPFTALDRQAVKLLKSRLAAHLQNQGIIIMTSHQSLDFPMPVRELHLEYRL</sequence>
<evidence type="ECO:0000256" key="4">
    <source>
        <dbReference type="ARBA" id="ARBA00022840"/>
    </source>
</evidence>
<dbReference type="InterPro" id="IPR003439">
    <property type="entry name" value="ABC_transporter-like_ATP-bd"/>
</dbReference>
<evidence type="ECO:0000256" key="5">
    <source>
        <dbReference type="ARBA" id="ARBA00022967"/>
    </source>
</evidence>
<dbReference type="GO" id="GO:0005524">
    <property type="term" value="F:ATP binding"/>
    <property type="evidence" value="ECO:0007669"/>
    <property type="project" value="UniProtKB-KW"/>
</dbReference>
<dbReference type="PANTHER" id="PTHR43499">
    <property type="entry name" value="ABC TRANSPORTER I FAMILY MEMBER 1"/>
    <property type="match status" value="1"/>
</dbReference>
<evidence type="ECO:0000256" key="6">
    <source>
        <dbReference type="ARBA" id="ARBA00023136"/>
    </source>
</evidence>
<evidence type="ECO:0000256" key="3">
    <source>
        <dbReference type="ARBA" id="ARBA00022748"/>
    </source>
</evidence>
<dbReference type="Proteomes" id="UP000606935">
    <property type="component" value="Unassembled WGS sequence"/>
</dbReference>
<protein>
    <submittedName>
        <fullName evidence="8">Cytochrome c biogenesis ATP-binding export protein CcmA</fullName>
    </submittedName>
</protein>
<dbReference type="GO" id="GO:0016887">
    <property type="term" value="F:ATP hydrolysis activity"/>
    <property type="evidence" value="ECO:0007669"/>
    <property type="project" value="InterPro"/>
</dbReference>
<dbReference type="InterPro" id="IPR027417">
    <property type="entry name" value="P-loop_NTPase"/>
</dbReference>
<dbReference type="NCBIfam" id="NF010061">
    <property type="entry name" value="PRK13538.1"/>
    <property type="match status" value="1"/>
</dbReference>
<dbReference type="Pfam" id="PF00005">
    <property type="entry name" value="ABC_tran"/>
    <property type="match status" value="1"/>
</dbReference>